<accession>A0AAD6T939</accession>
<protein>
    <submittedName>
        <fullName evidence="1">Uncharacterized protein</fullName>
    </submittedName>
</protein>
<evidence type="ECO:0000313" key="1">
    <source>
        <dbReference type="EMBL" id="KAJ7042139.1"/>
    </source>
</evidence>
<name>A0AAD6T939_9AGAR</name>
<dbReference type="Proteomes" id="UP001218188">
    <property type="component" value="Unassembled WGS sequence"/>
</dbReference>
<keyword evidence="2" id="KW-1185">Reference proteome</keyword>
<gene>
    <name evidence="1" type="ORF">C8F04DRAFT_1252125</name>
</gene>
<organism evidence="1 2">
    <name type="scientific">Mycena alexandri</name>
    <dbReference type="NCBI Taxonomy" id="1745969"/>
    <lineage>
        <taxon>Eukaryota</taxon>
        <taxon>Fungi</taxon>
        <taxon>Dikarya</taxon>
        <taxon>Basidiomycota</taxon>
        <taxon>Agaricomycotina</taxon>
        <taxon>Agaricomycetes</taxon>
        <taxon>Agaricomycetidae</taxon>
        <taxon>Agaricales</taxon>
        <taxon>Marasmiineae</taxon>
        <taxon>Mycenaceae</taxon>
        <taxon>Mycena</taxon>
    </lineage>
</organism>
<evidence type="ECO:0000313" key="2">
    <source>
        <dbReference type="Proteomes" id="UP001218188"/>
    </source>
</evidence>
<proteinExistence type="predicted"/>
<sequence>MSLLIESLTASNFSFAASPRTKISSVFYNNLALTNKRTRLLVTTFVPGHINFSVHIDVEVVTNLHHDVVLGLEWSSYVRQVLIDAGYRLPNTFDSWLFFSHSEHPILAQFDGAINTSTRGSSSLLPSSLAAIPSTSNASRAPRAPPIL</sequence>
<reference evidence="1" key="1">
    <citation type="submission" date="2023-03" db="EMBL/GenBank/DDBJ databases">
        <title>Massive genome expansion in bonnet fungi (Mycena s.s.) driven by repeated elements and novel gene families across ecological guilds.</title>
        <authorList>
            <consortium name="Lawrence Berkeley National Laboratory"/>
            <person name="Harder C.B."/>
            <person name="Miyauchi S."/>
            <person name="Viragh M."/>
            <person name="Kuo A."/>
            <person name="Thoen E."/>
            <person name="Andreopoulos B."/>
            <person name="Lu D."/>
            <person name="Skrede I."/>
            <person name="Drula E."/>
            <person name="Henrissat B."/>
            <person name="Morin E."/>
            <person name="Kohler A."/>
            <person name="Barry K."/>
            <person name="LaButti K."/>
            <person name="Morin E."/>
            <person name="Salamov A."/>
            <person name="Lipzen A."/>
            <person name="Mereny Z."/>
            <person name="Hegedus B."/>
            <person name="Baldrian P."/>
            <person name="Stursova M."/>
            <person name="Weitz H."/>
            <person name="Taylor A."/>
            <person name="Grigoriev I.V."/>
            <person name="Nagy L.G."/>
            <person name="Martin F."/>
            <person name="Kauserud H."/>
        </authorList>
    </citation>
    <scope>NUCLEOTIDE SEQUENCE</scope>
    <source>
        <strain evidence="1">CBHHK200</strain>
    </source>
</reference>
<comment type="caution">
    <text evidence="1">The sequence shown here is derived from an EMBL/GenBank/DDBJ whole genome shotgun (WGS) entry which is preliminary data.</text>
</comment>
<dbReference type="AlphaFoldDB" id="A0AAD6T939"/>
<dbReference type="EMBL" id="JARJCM010000013">
    <property type="protein sequence ID" value="KAJ7042139.1"/>
    <property type="molecule type" value="Genomic_DNA"/>
</dbReference>